<feature type="transmembrane region" description="Helical" evidence="5">
    <location>
        <begin position="180"/>
        <end position="199"/>
    </location>
</feature>
<feature type="transmembrane region" description="Helical" evidence="5">
    <location>
        <begin position="56"/>
        <end position="79"/>
    </location>
</feature>
<evidence type="ECO:0000256" key="3">
    <source>
        <dbReference type="ARBA" id="ARBA00022989"/>
    </source>
</evidence>
<name>A0A4S4FZB4_9MICO</name>
<gene>
    <name evidence="7" type="ORF">E6C70_05790</name>
</gene>
<feature type="domain" description="Major facilitator superfamily (MFS) profile" evidence="6">
    <location>
        <begin position="21"/>
        <end position="406"/>
    </location>
</feature>
<dbReference type="SUPFAM" id="SSF103473">
    <property type="entry name" value="MFS general substrate transporter"/>
    <property type="match status" value="1"/>
</dbReference>
<dbReference type="Pfam" id="PF07690">
    <property type="entry name" value="MFS_1"/>
    <property type="match status" value="1"/>
</dbReference>
<evidence type="ECO:0000256" key="5">
    <source>
        <dbReference type="SAM" id="Phobius"/>
    </source>
</evidence>
<evidence type="ECO:0000313" key="7">
    <source>
        <dbReference type="EMBL" id="THG35552.1"/>
    </source>
</evidence>
<accession>A0A4S4FZB4</accession>
<feature type="transmembrane region" description="Helical" evidence="5">
    <location>
        <begin position="226"/>
        <end position="247"/>
    </location>
</feature>
<dbReference type="Proteomes" id="UP000307380">
    <property type="component" value="Unassembled WGS sequence"/>
</dbReference>
<dbReference type="InterPro" id="IPR036259">
    <property type="entry name" value="MFS_trans_sf"/>
</dbReference>
<dbReference type="EMBL" id="SSSN01000003">
    <property type="protein sequence ID" value="THG35552.1"/>
    <property type="molecule type" value="Genomic_DNA"/>
</dbReference>
<dbReference type="OrthoDB" id="5317164at2"/>
<feature type="transmembrane region" description="Helical" evidence="5">
    <location>
        <begin position="111"/>
        <end position="133"/>
    </location>
</feature>
<dbReference type="Gene3D" id="1.20.1250.20">
    <property type="entry name" value="MFS general substrate transporter like domains"/>
    <property type="match status" value="2"/>
</dbReference>
<dbReference type="PANTHER" id="PTHR23523:SF2">
    <property type="entry name" value="2-NITROIMIDAZOLE TRANSPORTER"/>
    <property type="match status" value="1"/>
</dbReference>
<dbReference type="PROSITE" id="PS50850">
    <property type="entry name" value="MFS"/>
    <property type="match status" value="1"/>
</dbReference>
<reference evidence="7 8" key="1">
    <citation type="submission" date="2019-04" db="EMBL/GenBank/DDBJ databases">
        <authorList>
            <person name="Jiang L."/>
        </authorList>
    </citation>
    <scope>NUCLEOTIDE SEQUENCE [LARGE SCALE GENOMIC DNA]</scope>
    <source>
        <strain evidence="7 8">YIM 131861</strain>
    </source>
</reference>
<dbReference type="InterPro" id="IPR020846">
    <property type="entry name" value="MFS_dom"/>
</dbReference>
<feature type="transmembrane region" description="Helical" evidence="5">
    <location>
        <begin position="319"/>
        <end position="339"/>
    </location>
</feature>
<dbReference type="GO" id="GO:0005886">
    <property type="term" value="C:plasma membrane"/>
    <property type="evidence" value="ECO:0007669"/>
    <property type="project" value="UniProtKB-SubCell"/>
</dbReference>
<dbReference type="AlphaFoldDB" id="A0A4S4FZB4"/>
<feature type="transmembrane region" description="Helical" evidence="5">
    <location>
        <begin position="292"/>
        <end position="313"/>
    </location>
</feature>
<organism evidence="7 8">
    <name type="scientific">Orlajensenia flava</name>
    <dbReference type="NCBI Taxonomy" id="2565934"/>
    <lineage>
        <taxon>Bacteria</taxon>
        <taxon>Bacillati</taxon>
        <taxon>Actinomycetota</taxon>
        <taxon>Actinomycetes</taxon>
        <taxon>Micrococcales</taxon>
        <taxon>Microbacteriaceae</taxon>
        <taxon>Orlajensenia</taxon>
    </lineage>
</organism>
<feature type="transmembrane region" description="Helical" evidence="5">
    <location>
        <begin position="351"/>
        <end position="375"/>
    </location>
</feature>
<proteinExistence type="predicted"/>
<keyword evidence="8" id="KW-1185">Reference proteome</keyword>
<feature type="transmembrane region" description="Helical" evidence="5">
    <location>
        <begin position="86"/>
        <end position="105"/>
    </location>
</feature>
<comment type="caution">
    <text evidence="7">The sequence shown here is derived from an EMBL/GenBank/DDBJ whole genome shotgun (WGS) entry which is preliminary data.</text>
</comment>
<feature type="transmembrane region" description="Helical" evidence="5">
    <location>
        <begin position="381"/>
        <end position="403"/>
    </location>
</feature>
<evidence type="ECO:0000256" key="2">
    <source>
        <dbReference type="ARBA" id="ARBA00022692"/>
    </source>
</evidence>
<dbReference type="InterPro" id="IPR011701">
    <property type="entry name" value="MFS"/>
</dbReference>
<keyword evidence="4 5" id="KW-0472">Membrane</keyword>
<evidence type="ECO:0000256" key="4">
    <source>
        <dbReference type="ARBA" id="ARBA00023136"/>
    </source>
</evidence>
<sequence length="414" mass="43427">MAPSLDWIGDAESAPTSVGPGRSLALAGILLVALNLRSAVANLSPIISEIRADIGLPVWVVGVLGMLPPVCFAIFGVFAPVLTRRFGLEVMVIVALAAITLGHLARGLAPSQLWLMLGSVLAFAGLGIGNVLLPPLVKKYFPDRIGLVTSIYVVLLSISTTLPAILAVPIADSSSWRVSLGMWAIFGVLALIPWVSLVVRHRTGTPADQPDEADAVVIGRLWRSPLAWAMAIVFGTSSLNAYAMFAWMPQMLHDIAGSTPTQAGALLSLYAIMGLPAGLLVPWLATRMGQRVGLLVYAGVAFFLIGDLGLLLIPGTATWLWVAFAGLGPLLFPLALVLINLRSRTHAGSVALSGFTQGVGYTFGALGPLLVGYLHEVSGGWTVPLIFLGVIALGAAFAGAVVARPHMIEDEQRS</sequence>
<evidence type="ECO:0000256" key="1">
    <source>
        <dbReference type="ARBA" id="ARBA00004651"/>
    </source>
</evidence>
<dbReference type="GO" id="GO:0022857">
    <property type="term" value="F:transmembrane transporter activity"/>
    <property type="evidence" value="ECO:0007669"/>
    <property type="project" value="InterPro"/>
</dbReference>
<keyword evidence="2 5" id="KW-0812">Transmembrane</keyword>
<feature type="transmembrane region" description="Helical" evidence="5">
    <location>
        <begin position="267"/>
        <end position="285"/>
    </location>
</feature>
<feature type="transmembrane region" description="Helical" evidence="5">
    <location>
        <begin position="145"/>
        <end position="168"/>
    </location>
</feature>
<dbReference type="InterPro" id="IPR052524">
    <property type="entry name" value="MFS_Cyanate_Porter"/>
</dbReference>
<protein>
    <submittedName>
        <fullName evidence="7">MFS transporter</fullName>
    </submittedName>
</protein>
<comment type="subcellular location">
    <subcellularLocation>
        <location evidence="1">Cell membrane</location>
        <topology evidence="1">Multi-pass membrane protein</topology>
    </subcellularLocation>
</comment>
<dbReference type="RefSeq" id="WP_136423087.1">
    <property type="nucleotide sequence ID" value="NZ_SSSN01000003.1"/>
</dbReference>
<evidence type="ECO:0000259" key="6">
    <source>
        <dbReference type="PROSITE" id="PS50850"/>
    </source>
</evidence>
<keyword evidence="3 5" id="KW-1133">Transmembrane helix</keyword>
<dbReference type="PANTHER" id="PTHR23523">
    <property type="match status" value="1"/>
</dbReference>
<evidence type="ECO:0000313" key="8">
    <source>
        <dbReference type="Proteomes" id="UP000307380"/>
    </source>
</evidence>